<dbReference type="PANTHER" id="PTHR30086">
    <property type="entry name" value="ARGININE EXPORTER PROTEIN ARGO"/>
    <property type="match status" value="1"/>
</dbReference>
<dbReference type="Pfam" id="PF01810">
    <property type="entry name" value="LysE"/>
    <property type="match status" value="1"/>
</dbReference>
<dbReference type="EMBL" id="JAMTCD010000011">
    <property type="protein sequence ID" value="MCT7942175.1"/>
    <property type="molecule type" value="Genomic_DNA"/>
</dbReference>
<keyword evidence="2" id="KW-1003">Cell membrane</keyword>
<dbReference type="PIRSF" id="PIRSF006324">
    <property type="entry name" value="LeuE"/>
    <property type="match status" value="1"/>
</dbReference>
<reference evidence="7" key="1">
    <citation type="journal article" date="2023" name="Int. J. Syst. Evol. Microbiol.">
        <title>&lt;i&gt;Shewanella septentrionalis&lt;/i&gt; sp. nov. and &lt;i&gt;Shewanella holmiensis&lt;/i&gt; sp. nov., isolated from Baltic Sea water and sediments.</title>
        <authorList>
            <person name="Martin-Rodriguez A.J."/>
            <person name="Thorell K."/>
            <person name="Joffre E."/>
            <person name="Jensie-Markopoulos S."/>
            <person name="Moore E.R.B."/>
            <person name="Sjoling A."/>
        </authorList>
    </citation>
    <scope>NUCLEOTIDE SEQUENCE</scope>
    <source>
        <strain evidence="7">SP1S2-7</strain>
    </source>
</reference>
<feature type="transmembrane region" description="Helical" evidence="6">
    <location>
        <begin position="6"/>
        <end position="28"/>
    </location>
</feature>
<feature type="transmembrane region" description="Helical" evidence="6">
    <location>
        <begin position="40"/>
        <end position="65"/>
    </location>
</feature>
<dbReference type="PANTHER" id="PTHR30086:SF17">
    <property type="entry name" value="LYSE FAMILY TRANSLOCATOR"/>
    <property type="match status" value="1"/>
</dbReference>
<dbReference type="RefSeq" id="WP_261298552.1">
    <property type="nucleotide sequence ID" value="NZ_JAMTCD010000011.1"/>
</dbReference>
<evidence type="ECO:0000256" key="4">
    <source>
        <dbReference type="ARBA" id="ARBA00022989"/>
    </source>
</evidence>
<dbReference type="GO" id="GO:0005886">
    <property type="term" value="C:plasma membrane"/>
    <property type="evidence" value="ECO:0007669"/>
    <property type="project" value="UniProtKB-SubCell"/>
</dbReference>
<dbReference type="GO" id="GO:0015171">
    <property type="term" value="F:amino acid transmembrane transporter activity"/>
    <property type="evidence" value="ECO:0007669"/>
    <property type="project" value="TreeGrafter"/>
</dbReference>
<comment type="caution">
    <text evidence="7">The sequence shown here is derived from an EMBL/GenBank/DDBJ whole genome shotgun (WGS) entry which is preliminary data.</text>
</comment>
<name>A0A9X2WN11_9GAMM</name>
<feature type="transmembrane region" description="Helical" evidence="6">
    <location>
        <begin position="71"/>
        <end position="91"/>
    </location>
</feature>
<evidence type="ECO:0000313" key="7">
    <source>
        <dbReference type="EMBL" id="MCT7942175.1"/>
    </source>
</evidence>
<keyword evidence="3 6" id="KW-0812">Transmembrane</keyword>
<keyword evidence="8" id="KW-1185">Reference proteome</keyword>
<evidence type="ECO:0000256" key="2">
    <source>
        <dbReference type="ARBA" id="ARBA00022475"/>
    </source>
</evidence>
<keyword evidence="4 6" id="KW-1133">Transmembrane helix</keyword>
<organism evidence="7 8">
    <name type="scientific">Shewanella holmiensis</name>
    <dbReference type="NCBI Taxonomy" id="2952222"/>
    <lineage>
        <taxon>Bacteria</taxon>
        <taxon>Pseudomonadati</taxon>
        <taxon>Pseudomonadota</taxon>
        <taxon>Gammaproteobacteria</taxon>
        <taxon>Alteromonadales</taxon>
        <taxon>Shewanellaceae</taxon>
        <taxon>Shewanella</taxon>
    </lineage>
</organism>
<feature type="transmembrane region" description="Helical" evidence="6">
    <location>
        <begin position="165"/>
        <end position="184"/>
    </location>
</feature>
<feature type="transmembrane region" description="Helical" evidence="6">
    <location>
        <begin position="196"/>
        <end position="220"/>
    </location>
</feature>
<dbReference type="InterPro" id="IPR001123">
    <property type="entry name" value="LeuE-type"/>
</dbReference>
<sequence>MDFTLLASLAVIHCIALISPGPDFAIIVKMATQQHRKTALACALGISIAILIHTLLSLVGISLMIRQSPLAYTLVQCIGVSYLAWMGFQALKSAIGRFKAIAASTHAPVQTVTSVVPDAPQKSVFNGFKVGLLTNLLNPKALIFFITLFTVLITPEVNLITKTAATVLLFSLSLIWFSLLAMVLSKPSIQVKLLNVSHIIDALVGIIFIGVSFTIAISLISSF</sequence>
<dbReference type="AlphaFoldDB" id="A0A9X2WN11"/>
<accession>A0A9X2WN11</accession>
<gene>
    <name evidence="7" type="ORF">NE535_10270</name>
</gene>
<evidence type="ECO:0000256" key="3">
    <source>
        <dbReference type="ARBA" id="ARBA00022692"/>
    </source>
</evidence>
<protein>
    <submittedName>
        <fullName evidence="7">LysE family transporter</fullName>
    </submittedName>
</protein>
<evidence type="ECO:0000313" key="8">
    <source>
        <dbReference type="Proteomes" id="UP001155546"/>
    </source>
</evidence>
<evidence type="ECO:0000256" key="1">
    <source>
        <dbReference type="ARBA" id="ARBA00004651"/>
    </source>
</evidence>
<dbReference type="Proteomes" id="UP001155546">
    <property type="component" value="Unassembled WGS sequence"/>
</dbReference>
<comment type="subcellular location">
    <subcellularLocation>
        <location evidence="1">Cell membrane</location>
        <topology evidence="1">Multi-pass membrane protein</topology>
    </subcellularLocation>
</comment>
<proteinExistence type="predicted"/>
<keyword evidence="5 6" id="KW-0472">Membrane</keyword>
<evidence type="ECO:0000256" key="5">
    <source>
        <dbReference type="ARBA" id="ARBA00023136"/>
    </source>
</evidence>
<evidence type="ECO:0000256" key="6">
    <source>
        <dbReference type="SAM" id="Phobius"/>
    </source>
</evidence>
<feature type="transmembrane region" description="Helical" evidence="6">
    <location>
        <begin position="132"/>
        <end position="153"/>
    </location>
</feature>